<organism evidence="2 3">
    <name type="scientific">Actinokineospora soli</name>
    <dbReference type="NCBI Taxonomy" id="1048753"/>
    <lineage>
        <taxon>Bacteria</taxon>
        <taxon>Bacillati</taxon>
        <taxon>Actinomycetota</taxon>
        <taxon>Actinomycetes</taxon>
        <taxon>Pseudonocardiales</taxon>
        <taxon>Pseudonocardiaceae</taxon>
        <taxon>Actinokineospora</taxon>
    </lineage>
</organism>
<evidence type="ECO:0000313" key="2">
    <source>
        <dbReference type="EMBL" id="MFC7616799.1"/>
    </source>
</evidence>
<keyword evidence="3" id="KW-1185">Reference proteome</keyword>
<protein>
    <submittedName>
        <fullName evidence="2">Uncharacterized protein</fullName>
    </submittedName>
</protein>
<dbReference type="EMBL" id="JBHTEY010000004">
    <property type="protein sequence ID" value="MFC7616799.1"/>
    <property type="molecule type" value="Genomic_DNA"/>
</dbReference>
<accession>A0ABW2TUJ8</accession>
<gene>
    <name evidence="2" type="ORF">ACFQV2_28460</name>
</gene>
<evidence type="ECO:0000256" key="1">
    <source>
        <dbReference type="SAM" id="MobiDB-lite"/>
    </source>
</evidence>
<feature type="region of interest" description="Disordered" evidence="1">
    <location>
        <begin position="30"/>
        <end position="131"/>
    </location>
</feature>
<sequence>MAAAGRVAVGALIGAAAAALFLEGVQAGTRFSALPDGPGMQNPGNQPTVQSTAAPGTLISATSAAAPTSSSTSSTSASSSTTTTSATTTTTTTTRAPVTTTTTQEPPPPPPPTTTTTTTTTRRPCGILWCP</sequence>
<dbReference type="Proteomes" id="UP001596512">
    <property type="component" value="Unassembled WGS sequence"/>
</dbReference>
<feature type="compositionally biased region" description="Polar residues" evidence="1">
    <location>
        <begin position="42"/>
        <end position="54"/>
    </location>
</feature>
<comment type="caution">
    <text evidence="2">The sequence shown here is derived from an EMBL/GenBank/DDBJ whole genome shotgun (WGS) entry which is preliminary data.</text>
</comment>
<reference evidence="3" key="1">
    <citation type="journal article" date="2019" name="Int. J. Syst. Evol. Microbiol.">
        <title>The Global Catalogue of Microorganisms (GCM) 10K type strain sequencing project: providing services to taxonomists for standard genome sequencing and annotation.</title>
        <authorList>
            <consortium name="The Broad Institute Genomics Platform"/>
            <consortium name="The Broad Institute Genome Sequencing Center for Infectious Disease"/>
            <person name="Wu L."/>
            <person name="Ma J."/>
        </authorList>
    </citation>
    <scope>NUCLEOTIDE SEQUENCE [LARGE SCALE GENOMIC DNA]</scope>
    <source>
        <strain evidence="3">JCM 17695</strain>
    </source>
</reference>
<name>A0ABW2TUJ8_9PSEU</name>
<evidence type="ECO:0000313" key="3">
    <source>
        <dbReference type="Proteomes" id="UP001596512"/>
    </source>
</evidence>
<proteinExistence type="predicted"/>
<feature type="compositionally biased region" description="Low complexity" evidence="1">
    <location>
        <begin position="60"/>
        <end position="104"/>
    </location>
</feature>